<organism evidence="5 6">
    <name type="scientific">Pseudonocardia ailaonensis</name>
    <dbReference type="NCBI Taxonomy" id="367279"/>
    <lineage>
        <taxon>Bacteria</taxon>
        <taxon>Bacillati</taxon>
        <taxon>Actinomycetota</taxon>
        <taxon>Actinomycetes</taxon>
        <taxon>Pseudonocardiales</taxon>
        <taxon>Pseudonocardiaceae</taxon>
        <taxon>Pseudonocardia</taxon>
    </lineage>
</organism>
<feature type="compositionally biased region" description="Low complexity" evidence="3">
    <location>
        <begin position="423"/>
        <end position="435"/>
    </location>
</feature>
<dbReference type="PROSITE" id="PS50921">
    <property type="entry name" value="ANTAR"/>
    <property type="match status" value="1"/>
</dbReference>
<feature type="region of interest" description="Disordered" evidence="3">
    <location>
        <begin position="232"/>
        <end position="663"/>
    </location>
</feature>
<protein>
    <recommendedName>
        <fullName evidence="4">ANTAR domain-containing protein</fullName>
    </recommendedName>
</protein>
<proteinExistence type="predicted"/>
<feature type="domain" description="ANTAR" evidence="4">
    <location>
        <begin position="167"/>
        <end position="228"/>
    </location>
</feature>
<evidence type="ECO:0000313" key="6">
    <source>
        <dbReference type="Proteomes" id="UP001500449"/>
    </source>
</evidence>
<dbReference type="InterPro" id="IPR029016">
    <property type="entry name" value="GAF-like_dom_sf"/>
</dbReference>
<feature type="compositionally biased region" description="Polar residues" evidence="3">
    <location>
        <begin position="370"/>
        <end position="380"/>
    </location>
</feature>
<dbReference type="Proteomes" id="UP001500449">
    <property type="component" value="Unassembled WGS sequence"/>
</dbReference>
<sequence>MHPDDPGIMGLTLQVGRTAVAGADPRTLLSSICAALPTTLGVSGAAIVLVEPPDRAIAGVSASDTAAIRLGEMELRAGTGPVQGAVRSGRPMVTPDLTRIGPPELAAAAADTGLTCSVVVPLFVDGEPAGGLQLFGHPGRPVGEGHVDAVAGLAEALSARLGDICALRRLTATVARLTAEHEAAVPVEQATGMLAERYRTDVEEAGRYLHSRAATAGRSLAEAAAEILDRRDDEAAAPDPAHPSAIDPPTEAFGAVPQQRRGPAPAARNGSGPDSGGGHPGRAPFGGPSLPNGRGPATPPAVDGRAVARTPGSNVGAPSSAAHSRDSAATPRAAHGGPASPAPTGRAARSVGGAVEGAVGGEVDGVSATAAVTQRSTTGSIPGGHRRSRGGTPARELLADHSASARPGRRRAAEQAGERRPHGTSTGTSTGNSAASDHDPDSGPAAGRDRSLNGSLAAGSVLPGSGSDRGLAGPDLPAGGHGRSAAAASDRGPVSGADRGSGRAVGAPEIPAPRQGGRRRLREDHPSQTGGPAPSADDRWNATPDLPGSPRPSSPASGSHRSAPQGRGSQHRSPGSAAGPMDRSAGSGSRARPGHAARADRSLGSTSGDRRRAPAQDPMVVGRDPWELDQFEQFDPSDRAARQAPPRGPNGPGPDGPPRHRRP</sequence>
<evidence type="ECO:0000256" key="2">
    <source>
        <dbReference type="ARBA" id="ARBA00023163"/>
    </source>
</evidence>
<dbReference type="SMART" id="SM01012">
    <property type="entry name" value="ANTAR"/>
    <property type="match status" value="1"/>
</dbReference>
<feature type="compositionally biased region" description="Pro residues" evidence="3">
    <location>
        <begin position="646"/>
        <end position="656"/>
    </location>
</feature>
<feature type="compositionally biased region" description="Basic and acidic residues" evidence="3">
    <location>
        <begin position="436"/>
        <end position="451"/>
    </location>
</feature>
<feature type="compositionally biased region" description="Low complexity" evidence="3">
    <location>
        <begin position="554"/>
        <end position="564"/>
    </location>
</feature>
<comment type="caution">
    <text evidence="5">The sequence shown here is derived from an EMBL/GenBank/DDBJ whole genome shotgun (WGS) entry which is preliminary data.</text>
</comment>
<evidence type="ECO:0000256" key="3">
    <source>
        <dbReference type="SAM" id="MobiDB-lite"/>
    </source>
</evidence>
<dbReference type="Gene3D" id="1.10.10.10">
    <property type="entry name" value="Winged helix-like DNA-binding domain superfamily/Winged helix DNA-binding domain"/>
    <property type="match status" value="1"/>
</dbReference>
<dbReference type="Pfam" id="PF13185">
    <property type="entry name" value="GAF_2"/>
    <property type="match status" value="1"/>
</dbReference>
<dbReference type="Gene3D" id="3.30.450.40">
    <property type="match status" value="1"/>
</dbReference>
<dbReference type="InterPro" id="IPR003018">
    <property type="entry name" value="GAF"/>
</dbReference>
<keyword evidence="2" id="KW-0804">Transcription</keyword>
<dbReference type="Pfam" id="PF03861">
    <property type="entry name" value="ANTAR"/>
    <property type="match status" value="1"/>
</dbReference>
<feature type="compositionally biased region" description="Gly residues" evidence="3">
    <location>
        <begin position="354"/>
        <end position="363"/>
    </location>
</feature>
<reference evidence="5 6" key="1">
    <citation type="journal article" date="2019" name="Int. J. Syst. Evol. Microbiol.">
        <title>The Global Catalogue of Microorganisms (GCM) 10K type strain sequencing project: providing services to taxonomists for standard genome sequencing and annotation.</title>
        <authorList>
            <consortium name="The Broad Institute Genomics Platform"/>
            <consortium name="The Broad Institute Genome Sequencing Center for Infectious Disease"/>
            <person name="Wu L."/>
            <person name="Ma J."/>
        </authorList>
    </citation>
    <scope>NUCLEOTIDE SEQUENCE [LARGE SCALE GENOMIC DNA]</scope>
    <source>
        <strain evidence="5 6">JCM 16009</strain>
    </source>
</reference>
<feature type="compositionally biased region" description="Basic and acidic residues" evidence="3">
    <location>
        <begin position="411"/>
        <end position="421"/>
    </location>
</feature>
<feature type="compositionally biased region" description="Low complexity" evidence="3">
    <location>
        <begin position="483"/>
        <end position="492"/>
    </location>
</feature>
<dbReference type="SUPFAM" id="SSF55781">
    <property type="entry name" value="GAF domain-like"/>
    <property type="match status" value="1"/>
</dbReference>
<dbReference type="SMART" id="SM00065">
    <property type="entry name" value="GAF"/>
    <property type="match status" value="1"/>
</dbReference>
<accession>A0ABN2N7M3</accession>
<gene>
    <name evidence="5" type="ORF">GCM10009836_40950</name>
</gene>
<name>A0ABN2N7M3_9PSEU</name>
<feature type="compositionally biased region" description="Low complexity" evidence="3">
    <location>
        <begin position="237"/>
        <end position="249"/>
    </location>
</feature>
<keyword evidence="6" id="KW-1185">Reference proteome</keyword>
<evidence type="ECO:0000313" key="5">
    <source>
        <dbReference type="EMBL" id="GAA1856511.1"/>
    </source>
</evidence>
<dbReference type="EMBL" id="BAAAQK010000012">
    <property type="protein sequence ID" value="GAA1856511.1"/>
    <property type="molecule type" value="Genomic_DNA"/>
</dbReference>
<dbReference type="InterPro" id="IPR005561">
    <property type="entry name" value="ANTAR"/>
</dbReference>
<evidence type="ECO:0000259" key="4">
    <source>
        <dbReference type="PROSITE" id="PS50921"/>
    </source>
</evidence>
<dbReference type="InterPro" id="IPR036388">
    <property type="entry name" value="WH-like_DNA-bd_sf"/>
</dbReference>
<evidence type="ECO:0000256" key="1">
    <source>
        <dbReference type="ARBA" id="ARBA00023015"/>
    </source>
</evidence>
<keyword evidence="1" id="KW-0805">Transcription regulation</keyword>